<dbReference type="VEuPathDB" id="VectorBase:AFUN2_003972"/>
<dbReference type="Gene3D" id="1.20.5.110">
    <property type="match status" value="1"/>
</dbReference>
<evidence type="ECO:0000256" key="3">
    <source>
        <dbReference type="SAM" id="SignalP"/>
    </source>
</evidence>
<accession>A0A182R356</accession>
<evidence type="ECO:0000256" key="2">
    <source>
        <dbReference type="ARBA" id="ARBA00022737"/>
    </source>
</evidence>
<dbReference type="InterPro" id="IPR001611">
    <property type="entry name" value="Leu-rich_rpt"/>
</dbReference>
<protein>
    <recommendedName>
        <fullName evidence="4">LRIM1/APL1C-like dimerization domain-containing protein</fullName>
    </recommendedName>
</protein>
<dbReference type="PROSITE" id="PS51450">
    <property type="entry name" value="LRR"/>
    <property type="match status" value="1"/>
</dbReference>
<dbReference type="Pfam" id="PF20733">
    <property type="entry name" value="LRIM1_dimer"/>
    <property type="match status" value="1"/>
</dbReference>
<dbReference type="InterPro" id="IPR026906">
    <property type="entry name" value="LRR_5"/>
</dbReference>
<name>A0A182R356_ANOFN</name>
<dbReference type="SUPFAM" id="SSF52058">
    <property type="entry name" value="L domain-like"/>
    <property type="match status" value="1"/>
</dbReference>
<keyword evidence="3" id="KW-0732">Signal</keyword>
<evidence type="ECO:0000313" key="5">
    <source>
        <dbReference type="EnsemblMetazoa" id="AFUN000597-PA"/>
    </source>
</evidence>
<keyword evidence="2" id="KW-0677">Repeat</keyword>
<feature type="domain" description="LRIM1/APL1C-like dimerization" evidence="4">
    <location>
        <begin position="441"/>
        <end position="599"/>
    </location>
</feature>
<dbReference type="InterPro" id="IPR032675">
    <property type="entry name" value="LRR_dom_sf"/>
</dbReference>
<dbReference type="Gene3D" id="3.80.10.10">
    <property type="entry name" value="Ribonuclease Inhibitor"/>
    <property type="match status" value="1"/>
</dbReference>
<feature type="signal peptide" evidence="3">
    <location>
        <begin position="1"/>
        <end position="21"/>
    </location>
</feature>
<dbReference type="SMART" id="SM00369">
    <property type="entry name" value="LRR_TYP"/>
    <property type="match status" value="5"/>
</dbReference>
<evidence type="ECO:0000256" key="1">
    <source>
        <dbReference type="ARBA" id="ARBA00022614"/>
    </source>
</evidence>
<dbReference type="Pfam" id="PF13855">
    <property type="entry name" value="LRR_8"/>
    <property type="match status" value="2"/>
</dbReference>
<dbReference type="PANTHER" id="PTHR45712:SF22">
    <property type="entry name" value="INSULIN-LIKE GROWTH FACTOR-BINDING PROTEIN COMPLEX ACID LABILE SUBUNIT"/>
    <property type="match status" value="1"/>
</dbReference>
<organism evidence="5">
    <name type="scientific">Anopheles funestus</name>
    <name type="common">African malaria mosquito</name>
    <dbReference type="NCBI Taxonomy" id="62324"/>
    <lineage>
        <taxon>Eukaryota</taxon>
        <taxon>Metazoa</taxon>
        <taxon>Ecdysozoa</taxon>
        <taxon>Arthropoda</taxon>
        <taxon>Hexapoda</taxon>
        <taxon>Insecta</taxon>
        <taxon>Pterygota</taxon>
        <taxon>Neoptera</taxon>
        <taxon>Endopterygota</taxon>
        <taxon>Diptera</taxon>
        <taxon>Nematocera</taxon>
        <taxon>Culicoidea</taxon>
        <taxon>Culicidae</taxon>
        <taxon>Anophelinae</taxon>
        <taxon>Anopheles</taxon>
    </lineage>
</organism>
<dbReference type="AlphaFoldDB" id="A0A182R356"/>
<dbReference type="STRING" id="62324.A0A182R356"/>
<dbReference type="VEuPathDB" id="VectorBase:AFUN000597"/>
<dbReference type="EnsemblMetazoa" id="AFUN000597-RA">
    <property type="protein sequence ID" value="AFUN000597-PA"/>
    <property type="gene ID" value="AFUN000597"/>
</dbReference>
<dbReference type="Pfam" id="PF13306">
    <property type="entry name" value="LRR_5"/>
    <property type="match status" value="1"/>
</dbReference>
<keyword evidence="1" id="KW-0433">Leucine-rich repeat</keyword>
<sequence>MGWLQSVSQLSLFFVCSVVLAQNKWDSTTGQWHTTPSTVSIQDSNVQYSYRNLRWPVYKCREVLKYYDCVFHDVSIHRNTPGVYFGYENVTLNNQTRITFKNSIMRKLSETLVNSYGQIERLDLSDLQIEEIAPYAFTNGYNIQELSMSFNDIHKLPNNAFGNMKFLRMLVLDRNYLSSLPDGIFYNNPNLAVLSIPNNNLEQIVDNTFQYNKDLDLLHLSSNKLTHIDLSRIPSLTYGNVSLNRLTTVAIPVAIQILDASYNQINTVTGPNNYNLTHLHLHHNNLTEITWLMRYPMVNYVDLAYNELEMIRYQDFNKMVQLKGLYLSNNRLIALNFGTSRIPTLQVLDVRHNHLLHVERNQNQFDTLMQLYLDHNSIVTLKLSSNNTLHKLTLSNNDWDCSSLDVLFGSVRKSIILDSDHNCKPHYELKQNLCCKVSENPYLDRLIQHIREESIPEKFQRADGRCSAADTLTSIQNLTDYVNQHAGSGLLQSNPQLQAEINQLQVDINQLTNKQSLQDQFLKSMHIEIDNYLRRYNVTNNELLRPSENLRKLLVHLKIRQMLKQQATYFYEYQVLSRRQETEAVEQENKALKANLDAQNRK</sequence>
<reference evidence="5" key="1">
    <citation type="submission" date="2020-05" db="UniProtKB">
        <authorList>
            <consortium name="EnsemblMetazoa"/>
        </authorList>
    </citation>
    <scope>IDENTIFICATION</scope>
    <source>
        <strain evidence="5">FUMOZ</strain>
    </source>
</reference>
<dbReference type="InterPro" id="IPR003591">
    <property type="entry name" value="Leu-rich_rpt_typical-subtyp"/>
</dbReference>
<feature type="chain" id="PRO_5021372263" description="LRIM1/APL1C-like dimerization domain-containing protein" evidence="3">
    <location>
        <begin position="22"/>
        <end position="602"/>
    </location>
</feature>
<dbReference type="InterPro" id="IPR050333">
    <property type="entry name" value="SLRP"/>
</dbReference>
<dbReference type="Gene3D" id="1.20.5.340">
    <property type="match status" value="1"/>
</dbReference>
<dbReference type="InterPro" id="IPR048481">
    <property type="entry name" value="LRIM1_APL1C-like_dimer"/>
</dbReference>
<evidence type="ECO:0000259" key="4">
    <source>
        <dbReference type="Pfam" id="PF20733"/>
    </source>
</evidence>
<dbReference type="PANTHER" id="PTHR45712">
    <property type="entry name" value="AGAP008170-PA"/>
    <property type="match status" value="1"/>
</dbReference>
<proteinExistence type="predicted"/>